<sequence>MHRPPLTRIRLHSRVMLLSIGGQSAVTHDPASCEATSGLSDDKIGECSARSEPRKGCCTSSQELAATDMPASLSLLTSAYQHRAPAQRCHECHCRQLGLALPDCPCATLRACKFVLYWSSPLERWVWGHSVLPSCACPRRSRYSPHTAVIGKETHHIRRQFPLRGI</sequence>
<dbReference type="AlphaFoldDB" id="A0A550CXM7"/>
<gene>
    <name evidence="1" type="ORF">BD626DRAFT_14072</name>
</gene>
<protein>
    <submittedName>
        <fullName evidence="1">Uncharacterized protein</fullName>
    </submittedName>
</protein>
<proteinExistence type="predicted"/>
<dbReference type="Proteomes" id="UP000320762">
    <property type="component" value="Unassembled WGS sequence"/>
</dbReference>
<comment type="caution">
    <text evidence="1">The sequence shown here is derived from an EMBL/GenBank/DDBJ whole genome shotgun (WGS) entry which is preliminary data.</text>
</comment>
<evidence type="ECO:0000313" key="1">
    <source>
        <dbReference type="EMBL" id="TRM69547.1"/>
    </source>
</evidence>
<accession>A0A550CXM7</accession>
<reference evidence="1 2" key="1">
    <citation type="journal article" date="2019" name="New Phytol.">
        <title>Comparative genomics reveals unique wood-decay strategies and fruiting body development in the Schizophyllaceae.</title>
        <authorList>
            <person name="Almasi E."/>
            <person name="Sahu N."/>
            <person name="Krizsan K."/>
            <person name="Balint B."/>
            <person name="Kovacs G.M."/>
            <person name="Kiss B."/>
            <person name="Cseklye J."/>
            <person name="Drula E."/>
            <person name="Henrissat B."/>
            <person name="Nagy I."/>
            <person name="Chovatia M."/>
            <person name="Adam C."/>
            <person name="LaButti K."/>
            <person name="Lipzen A."/>
            <person name="Riley R."/>
            <person name="Grigoriev I.V."/>
            <person name="Nagy L.G."/>
        </authorList>
    </citation>
    <scope>NUCLEOTIDE SEQUENCE [LARGE SCALE GENOMIC DNA]</scope>
    <source>
        <strain evidence="1 2">NL-1724</strain>
    </source>
</reference>
<name>A0A550CXM7_9AGAR</name>
<keyword evidence="2" id="KW-1185">Reference proteome</keyword>
<evidence type="ECO:0000313" key="2">
    <source>
        <dbReference type="Proteomes" id="UP000320762"/>
    </source>
</evidence>
<organism evidence="1 2">
    <name type="scientific">Schizophyllum amplum</name>
    <dbReference type="NCBI Taxonomy" id="97359"/>
    <lineage>
        <taxon>Eukaryota</taxon>
        <taxon>Fungi</taxon>
        <taxon>Dikarya</taxon>
        <taxon>Basidiomycota</taxon>
        <taxon>Agaricomycotina</taxon>
        <taxon>Agaricomycetes</taxon>
        <taxon>Agaricomycetidae</taxon>
        <taxon>Agaricales</taxon>
        <taxon>Schizophyllaceae</taxon>
        <taxon>Schizophyllum</taxon>
    </lineage>
</organism>
<dbReference type="EMBL" id="VDMD01000001">
    <property type="protein sequence ID" value="TRM69547.1"/>
    <property type="molecule type" value="Genomic_DNA"/>
</dbReference>